<dbReference type="GO" id="GO:0005737">
    <property type="term" value="C:cytoplasm"/>
    <property type="evidence" value="ECO:0007669"/>
    <property type="project" value="TreeGrafter"/>
</dbReference>
<dbReference type="OrthoDB" id="10061772at2759"/>
<feature type="compositionally biased region" description="Polar residues" evidence="2">
    <location>
        <begin position="351"/>
        <end position="361"/>
    </location>
</feature>
<feature type="region of interest" description="Disordered" evidence="2">
    <location>
        <begin position="345"/>
        <end position="369"/>
    </location>
</feature>
<dbReference type="SUPFAM" id="SSF48350">
    <property type="entry name" value="GTPase activation domain, GAP"/>
    <property type="match status" value="1"/>
</dbReference>
<evidence type="ECO:0000256" key="1">
    <source>
        <dbReference type="ARBA" id="ARBA00022468"/>
    </source>
</evidence>
<name>A0A7R8GZ31_LEPSM</name>
<evidence type="ECO:0000256" key="2">
    <source>
        <dbReference type="SAM" id="MobiDB-lite"/>
    </source>
</evidence>
<gene>
    <name evidence="3" type="ORF">LSAA_1894</name>
</gene>
<accession>A0A7R8GZ31</accession>
<dbReference type="GO" id="GO:0007165">
    <property type="term" value="P:signal transduction"/>
    <property type="evidence" value="ECO:0007669"/>
    <property type="project" value="InterPro"/>
</dbReference>
<dbReference type="InterPro" id="IPR000198">
    <property type="entry name" value="RhoGAP_dom"/>
</dbReference>
<dbReference type="GO" id="GO:0051056">
    <property type="term" value="P:regulation of small GTPase mediated signal transduction"/>
    <property type="evidence" value="ECO:0007669"/>
    <property type="project" value="TreeGrafter"/>
</dbReference>
<dbReference type="EMBL" id="HG994580">
    <property type="protein sequence ID" value="CAF2756641.1"/>
    <property type="molecule type" value="Genomic_DNA"/>
</dbReference>
<dbReference type="SMART" id="SM00324">
    <property type="entry name" value="RhoGAP"/>
    <property type="match status" value="1"/>
</dbReference>
<sequence length="516" mass="56989">MGLLREHLEQLRMNVGLSRDDQWFMSCTECEGIFLILHLTIILSEWLEMRASETPYPSTGFCSKKKSSGAGLFSTTPKRLRRGVMDGLPLTMEGVCQIYQLILYLSSKDRITTEGIFRKHGSLKKAQSLRERLNKGLSMDLDDNEFSVHEVASVFKGFLADLPEPLLTDSYYGAHVQVTSLEDDVKKVQCLQLLFLLIPEPNYRLLKDTLSFLHKVSLHEDRNKMSSSNLGTVFSTHVLCPRKLSAEALKSNHVLLTKSVSFMIEKAPQLFEIPSQLMTDIKMYWNQRKCNASIPTIVHQSPPGSPVVNTVFTFVDRQATKEVSKDSSTDTALAALYAHRLNEANGCGTPGRNTPTLQGNNKKTRGLRHGGGLALKSLLTPKRSNVKEDAVSGRIGSYSFSTPFKNSATSQLHSFKRQNSANASSPAILVSPQTLEAAINATPNMGSLMSDYYPKTIGTPTGLKAPTIDLNSPSTPKCVPPIPVRVSSLPQEDNKDPSPITSVAMKMPSDMQEKLL</sequence>
<keyword evidence="4" id="KW-1185">Reference proteome</keyword>
<evidence type="ECO:0000313" key="4">
    <source>
        <dbReference type="Proteomes" id="UP000675881"/>
    </source>
</evidence>
<evidence type="ECO:0000313" key="3">
    <source>
        <dbReference type="EMBL" id="CAF2756641.1"/>
    </source>
</evidence>
<dbReference type="GO" id="GO:0005096">
    <property type="term" value="F:GTPase activator activity"/>
    <property type="evidence" value="ECO:0007669"/>
    <property type="project" value="UniProtKB-KW"/>
</dbReference>
<dbReference type="PANTHER" id="PTHR14963:SF7">
    <property type="entry name" value="RHO GTPASE-ACTIVATING PROTEIN 19"/>
    <property type="match status" value="1"/>
</dbReference>
<dbReference type="InterPro" id="IPR008936">
    <property type="entry name" value="Rho_GTPase_activation_prot"/>
</dbReference>
<dbReference type="PANTHER" id="PTHR14963">
    <property type="entry name" value="RHO GTPASE ACTIVATING PROTEIN 18,19-RELATED"/>
    <property type="match status" value="1"/>
</dbReference>
<dbReference type="Gene3D" id="1.10.555.10">
    <property type="entry name" value="Rho GTPase activation protein"/>
    <property type="match status" value="1"/>
</dbReference>
<dbReference type="PROSITE" id="PS50238">
    <property type="entry name" value="RHOGAP"/>
    <property type="match status" value="1"/>
</dbReference>
<dbReference type="Pfam" id="PF00620">
    <property type="entry name" value="RhoGAP"/>
    <property type="match status" value="1"/>
</dbReference>
<organism evidence="3 4">
    <name type="scientific">Lepeophtheirus salmonis</name>
    <name type="common">Salmon louse</name>
    <name type="synonym">Caligus salmonis</name>
    <dbReference type="NCBI Taxonomy" id="72036"/>
    <lineage>
        <taxon>Eukaryota</taxon>
        <taxon>Metazoa</taxon>
        <taxon>Ecdysozoa</taxon>
        <taxon>Arthropoda</taxon>
        <taxon>Crustacea</taxon>
        <taxon>Multicrustacea</taxon>
        <taxon>Hexanauplia</taxon>
        <taxon>Copepoda</taxon>
        <taxon>Siphonostomatoida</taxon>
        <taxon>Caligidae</taxon>
        <taxon>Lepeophtheirus</taxon>
    </lineage>
</organism>
<feature type="region of interest" description="Disordered" evidence="2">
    <location>
        <begin position="482"/>
        <end position="516"/>
    </location>
</feature>
<reference evidence="3" key="1">
    <citation type="submission" date="2021-02" db="EMBL/GenBank/DDBJ databases">
        <authorList>
            <person name="Bekaert M."/>
        </authorList>
    </citation>
    <scope>NUCLEOTIDE SEQUENCE</scope>
    <source>
        <strain evidence="3">IoA-00</strain>
    </source>
</reference>
<protein>
    <submittedName>
        <fullName evidence="3">ARHGAP19</fullName>
    </submittedName>
</protein>
<dbReference type="AlphaFoldDB" id="A0A7R8GZ31"/>
<keyword evidence="1" id="KW-0343">GTPase activation</keyword>
<proteinExistence type="predicted"/>
<dbReference type="Proteomes" id="UP000675881">
    <property type="component" value="Chromosome 1"/>
</dbReference>